<dbReference type="PROSITE" id="PS50109">
    <property type="entry name" value="HIS_KIN"/>
    <property type="match status" value="1"/>
</dbReference>
<dbReference type="Gene3D" id="3.30.565.10">
    <property type="entry name" value="Histidine kinase-like ATPase, C-terminal domain"/>
    <property type="match status" value="1"/>
</dbReference>
<comment type="catalytic activity">
    <reaction evidence="1">
        <text>ATP + protein L-histidine = ADP + protein N-phospho-L-histidine.</text>
        <dbReference type="EC" id="2.7.13.3"/>
    </reaction>
</comment>
<evidence type="ECO:0000259" key="7">
    <source>
        <dbReference type="PROSITE" id="PS50109"/>
    </source>
</evidence>
<dbReference type="InterPro" id="IPR052162">
    <property type="entry name" value="Sensor_kinase/Photoreceptor"/>
</dbReference>
<dbReference type="EC" id="2.7.13.3" evidence="2"/>
<dbReference type="SMART" id="SM00091">
    <property type="entry name" value="PAS"/>
    <property type="match status" value="3"/>
</dbReference>
<dbReference type="Pfam" id="PF08448">
    <property type="entry name" value="PAS_4"/>
    <property type="match status" value="2"/>
</dbReference>
<dbReference type="InterPro" id="IPR035965">
    <property type="entry name" value="PAS-like_dom_sf"/>
</dbReference>
<dbReference type="InterPro" id="IPR000700">
    <property type="entry name" value="PAS-assoc_C"/>
</dbReference>
<dbReference type="Gene3D" id="1.10.287.130">
    <property type="match status" value="1"/>
</dbReference>
<evidence type="ECO:0000256" key="4">
    <source>
        <dbReference type="ARBA" id="ARBA00022679"/>
    </source>
</evidence>
<dbReference type="Pfam" id="PF13426">
    <property type="entry name" value="PAS_9"/>
    <property type="match status" value="1"/>
</dbReference>
<feature type="domain" description="PAC" evidence="8">
    <location>
        <begin position="389"/>
        <end position="442"/>
    </location>
</feature>
<dbReference type="InterPro" id="IPR036890">
    <property type="entry name" value="HATPase_C_sf"/>
</dbReference>
<keyword evidence="4" id="KW-0808">Transferase</keyword>
<feature type="domain" description="PAC" evidence="8">
    <location>
        <begin position="518"/>
        <end position="573"/>
    </location>
</feature>
<evidence type="ECO:0000313" key="10">
    <source>
        <dbReference type="Proteomes" id="UP000436006"/>
    </source>
</evidence>
<dbReference type="PROSITE" id="PS50113">
    <property type="entry name" value="PAC"/>
    <property type="match status" value="3"/>
</dbReference>
<dbReference type="Pfam" id="PF00512">
    <property type="entry name" value="HisKA"/>
    <property type="match status" value="1"/>
</dbReference>
<evidence type="ECO:0000256" key="1">
    <source>
        <dbReference type="ARBA" id="ARBA00000085"/>
    </source>
</evidence>
<evidence type="ECO:0000256" key="2">
    <source>
        <dbReference type="ARBA" id="ARBA00012438"/>
    </source>
</evidence>
<dbReference type="Pfam" id="PF08447">
    <property type="entry name" value="PAS_3"/>
    <property type="match status" value="1"/>
</dbReference>
<dbReference type="PANTHER" id="PTHR43304:SF1">
    <property type="entry name" value="PAC DOMAIN-CONTAINING PROTEIN"/>
    <property type="match status" value="1"/>
</dbReference>
<keyword evidence="3" id="KW-0597">Phosphoprotein</keyword>
<dbReference type="PANTHER" id="PTHR43304">
    <property type="entry name" value="PHYTOCHROME-LIKE PROTEIN CPH1"/>
    <property type="match status" value="1"/>
</dbReference>
<dbReference type="Proteomes" id="UP000436006">
    <property type="component" value="Unassembled WGS sequence"/>
</dbReference>
<feature type="domain" description="PAC" evidence="8">
    <location>
        <begin position="648"/>
        <end position="701"/>
    </location>
</feature>
<dbReference type="CDD" id="cd00130">
    <property type="entry name" value="PAS"/>
    <property type="match status" value="1"/>
</dbReference>
<dbReference type="SUPFAM" id="SSF55785">
    <property type="entry name" value="PYP-like sensor domain (PAS domain)"/>
    <property type="match status" value="5"/>
</dbReference>
<dbReference type="InterPro" id="IPR005467">
    <property type="entry name" value="His_kinase_dom"/>
</dbReference>
<dbReference type="FunFam" id="3.30.565.10:FF:000006">
    <property type="entry name" value="Sensor histidine kinase WalK"/>
    <property type="match status" value="1"/>
</dbReference>
<protein>
    <recommendedName>
        <fullName evidence="2">histidine kinase</fullName>
        <ecNumber evidence="2">2.7.13.3</ecNumber>
    </recommendedName>
</protein>
<proteinExistence type="predicted"/>
<evidence type="ECO:0000256" key="3">
    <source>
        <dbReference type="ARBA" id="ARBA00022553"/>
    </source>
</evidence>
<sequence length="989" mass="111605">MTGKNSLTSEENAHNPARSYSFLAGGGEMGALTRALDWSKTALNTPDTWPQSLRTTLSILLNSKFPMFLFWGEQHLCFYNDAYRPSLGNEGKHPLALGQPGDQVWPEIWDFIKPLIDQVLSGQEATWSEDQLLPIYRNGRLEDVYWTFSYSPVSDESGNPAGVFVTCTETTQKVKTFAQLIESKTQLEFAIEATELGTWDLNPVTGKFIGNDRLKEWFGLPPEAEIPLTWAIDVIAEKDRERVATAIERALEYSSGGHYDIEYTILNPTTQQSRIVRAKGKAWFHDDQTSYRFNGTLQDITEQATAQRKVAESELQSRSLVEQSPVRTVLLTGEEMIITRANEPVLRSWGKDASVIGRPLLEVLPEMQGQPFPKLLADVYATGKPYTASDAPVTYIRDGLKDVSYYDLTYQPMQTTSGVIYGVLSTAVDVTEKVKARMRLEESERKLRSIILQSPVAMSISRGASHIVEIANERMFEIWNRSPEAILNKPIFESLPEVKGQGFEALLHHVYTTGEIYRANELPVTLSRNGELRKMYLNLVCETVREGDGTIYGLMQVAIDVTEQVIARQQIEAAESTLRNAIDLAELGTWSYDIATRRMTYSQRMLDWYGFDKPVVPIEEMIDAFDVPDQARHKRIPDHFVWNDEGVVDDEHAIINHRTGIQYIIHSVGKRIENDAGIAVRIEGTSRDVTLERNMQHMLERQVQERTEELEAINEELAANNEELAAASEEVEEANRGLEEANLHLTRSNQNLEQFAYIASHDLQEPLRKIQQFGDLLRRRYTNSSDEELLYLERMQSAASRMSLLIKDLLSFSRISTRQVEPYSVALNNVIEEAQDNLSVIIEESNAHIQVGILPTVQGDKIQLSQLFQNLLSNAIKFSRRAQASAPMVPQIIIQASQLRTEDLPASVKPTRQTRMYHHIEVKDNGIGFDEKYTDRIFQVFQRLHSKNEFAGTGIGLAICHKVAANHGGAITATSQPGQGSTFSVYLPI</sequence>
<name>A0A7K1S4W7_9BACT</name>
<reference evidence="9 10" key="1">
    <citation type="submission" date="2019-12" db="EMBL/GenBank/DDBJ databases">
        <title>Spirosoma sp. HMF4905 genome sequencing and assembly.</title>
        <authorList>
            <person name="Kang H."/>
            <person name="Cha I."/>
            <person name="Kim H."/>
            <person name="Joh K."/>
        </authorList>
    </citation>
    <scope>NUCLEOTIDE SEQUENCE [LARGE SCALE GENOMIC DNA]</scope>
    <source>
        <strain evidence="9 10">HMF4905</strain>
    </source>
</reference>
<evidence type="ECO:0000256" key="5">
    <source>
        <dbReference type="ARBA" id="ARBA00022777"/>
    </source>
</evidence>
<dbReference type="PRINTS" id="PR00344">
    <property type="entry name" value="BCTRLSENSOR"/>
</dbReference>
<dbReference type="InterPro" id="IPR013656">
    <property type="entry name" value="PAS_4"/>
</dbReference>
<dbReference type="SMART" id="SM00387">
    <property type="entry name" value="HATPase_c"/>
    <property type="match status" value="1"/>
</dbReference>
<comment type="caution">
    <text evidence="9">The sequence shown here is derived from an EMBL/GenBank/DDBJ whole genome shotgun (WGS) entry which is preliminary data.</text>
</comment>
<dbReference type="InterPro" id="IPR004358">
    <property type="entry name" value="Sig_transdc_His_kin-like_C"/>
</dbReference>
<keyword evidence="6" id="KW-0175">Coiled coil</keyword>
<dbReference type="AlphaFoldDB" id="A0A7K1S4W7"/>
<dbReference type="InterPro" id="IPR003661">
    <property type="entry name" value="HisK_dim/P_dom"/>
</dbReference>
<dbReference type="InterPro" id="IPR000014">
    <property type="entry name" value="PAS"/>
</dbReference>
<dbReference type="SMART" id="SM00388">
    <property type="entry name" value="HisKA"/>
    <property type="match status" value="1"/>
</dbReference>
<accession>A0A7K1S4W7</accession>
<dbReference type="CDD" id="cd00082">
    <property type="entry name" value="HisKA"/>
    <property type="match status" value="1"/>
</dbReference>
<keyword evidence="10" id="KW-1185">Reference proteome</keyword>
<organism evidence="9 10">
    <name type="scientific">Spirosoma arboris</name>
    <dbReference type="NCBI Taxonomy" id="2682092"/>
    <lineage>
        <taxon>Bacteria</taxon>
        <taxon>Pseudomonadati</taxon>
        <taxon>Bacteroidota</taxon>
        <taxon>Cytophagia</taxon>
        <taxon>Cytophagales</taxon>
        <taxon>Cytophagaceae</taxon>
        <taxon>Spirosoma</taxon>
    </lineage>
</organism>
<evidence type="ECO:0000313" key="9">
    <source>
        <dbReference type="EMBL" id="MVM28859.1"/>
    </source>
</evidence>
<feature type="coiled-coil region" evidence="6">
    <location>
        <begin position="696"/>
        <end position="751"/>
    </location>
</feature>
<dbReference type="GO" id="GO:0000155">
    <property type="term" value="F:phosphorelay sensor kinase activity"/>
    <property type="evidence" value="ECO:0007669"/>
    <property type="project" value="InterPro"/>
</dbReference>
<dbReference type="RefSeq" id="WP_157582958.1">
    <property type="nucleotide sequence ID" value="NZ_WPIN01000001.1"/>
</dbReference>
<dbReference type="InterPro" id="IPR003594">
    <property type="entry name" value="HATPase_dom"/>
</dbReference>
<dbReference type="SUPFAM" id="SSF55874">
    <property type="entry name" value="ATPase domain of HSP90 chaperone/DNA topoisomerase II/histidine kinase"/>
    <property type="match status" value="1"/>
</dbReference>
<evidence type="ECO:0000259" key="8">
    <source>
        <dbReference type="PROSITE" id="PS50113"/>
    </source>
</evidence>
<feature type="domain" description="Histidine kinase" evidence="7">
    <location>
        <begin position="758"/>
        <end position="989"/>
    </location>
</feature>
<dbReference type="Pfam" id="PF02518">
    <property type="entry name" value="HATPase_c"/>
    <property type="match status" value="1"/>
</dbReference>
<dbReference type="InterPro" id="IPR036097">
    <property type="entry name" value="HisK_dim/P_sf"/>
</dbReference>
<evidence type="ECO:0000256" key="6">
    <source>
        <dbReference type="SAM" id="Coils"/>
    </source>
</evidence>
<dbReference type="EMBL" id="WPIN01000001">
    <property type="protein sequence ID" value="MVM28859.1"/>
    <property type="molecule type" value="Genomic_DNA"/>
</dbReference>
<gene>
    <name evidence="9" type="ORF">GO755_02355</name>
</gene>
<dbReference type="Gene3D" id="3.30.450.20">
    <property type="entry name" value="PAS domain"/>
    <property type="match status" value="5"/>
</dbReference>
<dbReference type="SUPFAM" id="SSF47384">
    <property type="entry name" value="Homodimeric domain of signal transducing histidine kinase"/>
    <property type="match status" value="1"/>
</dbReference>
<keyword evidence="5" id="KW-0418">Kinase</keyword>
<dbReference type="NCBIfam" id="TIGR00229">
    <property type="entry name" value="sensory_box"/>
    <property type="match status" value="1"/>
</dbReference>
<dbReference type="InterPro" id="IPR013655">
    <property type="entry name" value="PAS_fold_3"/>
</dbReference>